<dbReference type="OrthoDB" id="5523774at2"/>
<proteinExistence type="predicted"/>
<evidence type="ECO:0000313" key="3">
    <source>
        <dbReference type="EMBL" id="EPX59655.1"/>
    </source>
</evidence>
<accession>S9P5F4</accession>
<evidence type="ECO:0000256" key="1">
    <source>
        <dbReference type="SAM" id="MobiDB-lite"/>
    </source>
</evidence>
<evidence type="ECO:0000256" key="2">
    <source>
        <dbReference type="SAM" id="SignalP"/>
    </source>
</evidence>
<dbReference type="RefSeq" id="WP_002625672.1">
    <property type="nucleotide sequence ID" value="NZ_ANAH02000015.1"/>
</dbReference>
<reference evidence="3" key="1">
    <citation type="submission" date="2013-05" db="EMBL/GenBank/DDBJ databases">
        <title>Genome assembly of Cystobacter fuscus DSM 2262.</title>
        <authorList>
            <person name="Sharma G."/>
            <person name="Khatri I."/>
            <person name="Kaur C."/>
            <person name="Mayilraj S."/>
            <person name="Subramanian S."/>
        </authorList>
    </citation>
    <scope>NUCLEOTIDE SEQUENCE [LARGE SCALE GENOMIC DNA]</scope>
    <source>
        <strain evidence="3">DSM 2262</strain>
    </source>
</reference>
<gene>
    <name evidence="3" type="ORF">D187_002399</name>
</gene>
<dbReference type="Proteomes" id="UP000011682">
    <property type="component" value="Unassembled WGS sequence"/>
</dbReference>
<name>S9P5F4_CYSF2</name>
<dbReference type="EMBL" id="ANAH02000015">
    <property type="protein sequence ID" value="EPX59655.1"/>
    <property type="molecule type" value="Genomic_DNA"/>
</dbReference>
<feature type="region of interest" description="Disordered" evidence="1">
    <location>
        <begin position="14"/>
        <end position="43"/>
    </location>
</feature>
<dbReference type="AlphaFoldDB" id="S9P5F4"/>
<organism evidence="3 4">
    <name type="scientific">Cystobacter fuscus (strain ATCC 25194 / DSM 2262 / NBRC 100088 / M29)</name>
    <dbReference type="NCBI Taxonomy" id="1242864"/>
    <lineage>
        <taxon>Bacteria</taxon>
        <taxon>Pseudomonadati</taxon>
        <taxon>Myxococcota</taxon>
        <taxon>Myxococcia</taxon>
        <taxon>Myxococcales</taxon>
        <taxon>Cystobacterineae</taxon>
        <taxon>Archangiaceae</taxon>
        <taxon>Cystobacter</taxon>
    </lineage>
</organism>
<keyword evidence="4" id="KW-1185">Reference proteome</keyword>
<feature type="signal peptide" evidence="2">
    <location>
        <begin position="1"/>
        <end position="21"/>
    </location>
</feature>
<comment type="caution">
    <text evidence="3">The sequence shown here is derived from an EMBL/GenBank/DDBJ whole genome shotgun (WGS) entry which is preliminary data.</text>
</comment>
<sequence length="252" mass="26864">MLLVLTWLLAASPTSPPPAPATAGAPSAPSGAPANGLPSAPSSTPVPLRWDVPGLLAWVDTDGPIAANGIPVLIQLARSSRSVDDLAAHFVRFFEKAGLYVAPLEKQAAITREPQLTALDPKQMLSYTVILQSNPDKTTSVILGTANVGAWKPQKQSQSLGWAPLMPGARNLLRTEAEGQSSAAYDVDSTPDKVQAFYREQLEKAGYKATGQPGEYRRATEWLRVRVRPDEKGLMVWLVRQVGGVDPAAPAP</sequence>
<evidence type="ECO:0000313" key="4">
    <source>
        <dbReference type="Proteomes" id="UP000011682"/>
    </source>
</evidence>
<protein>
    <submittedName>
        <fullName evidence="3">Uncharacterized protein</fullName>
    </submittedName>
</protein>
<feature type="chain" id="PRO_5004567348" evidence="2">
    <location>
        <begin position="22"/>
        <end position="252"/>
    </location>
</feature>
<keyword evidence="2" id="KW-0732">Signal</keyword>
<feature type="compositionally biased region" description="Low complexity" evidence="1">
    <location>
        <begin position="21"/>
        <end position="43"/>
    </location>
</feature>